<name>Q0AXW1_SYNWW</name>
<dbReference type="NCBIfam" id="TIGR04086">
    <property type="entry name" value="TIGR04086_membr"/>
    <property type="match status" value="1"/>
</dbReference>
<organism evidence="2 3">
    <name type="scientific">Syntrophomonas wolfei subsp. wolfei (strain DSM 2245B / Goettingen)</name>
    <dbReference type="NCBI Taxonomy" id="335541"/>
    <lineage>
        <taxon>Bacteria</taxon>
        <taxon>Bacillati</taxon>
        <taxon>Bacillota</taxon>
        <taxon>Clostridia</taxon>
        <taxon>Eubacteriales</taxon>
        <taxon>Syntrophomonadaceae</taxon>
        <taxon>Syntrophomonas</taxon>
    </lineage>
</organism>
<feature type="transmembrane region" description="Helical" evidence="1">
    <location>
        <begin position="71"/>
        <end position="93"/>
    </location>
</feature>
<gene>
    <name evidence="2" type="ordered locus">Swol_1133</name>
</gene>
<reference evidence="3" key="1">
    <citation type="journal article" date="2010" name="Environ. Microbiol.">
        <title>The genome of Syntrophomonas wolfei: new insights into syntrophic metabolism and biohydrogen production.</title>
        <authorList>
            <person name="Sieber J.R."/>
            <person name="Sims D.R."/>
            <person name="Han C."/>
            <person name="Kim E."/>
            <person name="Lykidis A."/>
            <person name="Lapidus A.L."/>
            <person name="McDonnald E."/>
            <person name="Rohlin L."/>
            <person name="Culley D.E."/>
            <person name="Gunsalus R."/>
            <person name="McInerney M.J."/>
        </authorList>
    </citation>
    <scope>NUCLEOTIDE SEQUENCE [LARGE SCALE GENOMIC DNA]</scope>
    <source>
        <strain evidence="3">DSM 2245B / Goettingen</strain>
    </source>
</reference>
<accession>Q0AXW1</accession>
<evidence type="ECO:0000313" key="2">
    <source>
        <dbReference type="EMBL" id="ABI68443.1"/>
    </source>
</evidence>
<keyword evidence="1" id="KW-0472">Membrane</keyword>
<feature type="transmembrane region" description="Helical" evidence="1">
    <location>
        <begin position="39"/>
        <end position="59"/>
    </location>
</feature>
<keyword evidence="1" id="KW-0812">Transmembrane</keyword>
<dbReference type="AlphaFoldDB" id="Q0AXW1"/>
<keyword evidence="3" id="KW-1185">Reference proteome</keyword>
<dbReference type="EMBL" id="CP000448">
    <property type="protein sequence ID" value="ABI68443.1"/>
    <property type="molecule type" value="Genomic_DNA"/>
</dbReference>
<dbReference type="OrthoDB" id="2083474at2"/>
<dbReference type="Pfam" id="PF12670">
    <property type="entry name" value="DUF3792"/>
    <property type="match status" value="1"/>
</dbReference>
<dbReference type="HOGENOM" id="CLU_149197_1_0_9"/>
<sequence length="123" mass="13110">MNRILSVELRAITKAVLFSLVLGLISAFVIYFSSLSEELLPALGKGILILSIFLAACQVSKHYGSKGLIRGLSIGMVFFIIMLIATFIFNPSLIALKTFVYTLLLCLMAGGLGGILGIGLNGN</sequence>
<protein>
    <recommendedName>
        <fullName evidence="4">TIGR04086 family membrane protein</fullName>
    </recommendedName>
</protein>
<dbReference type="InterPro" id="IPR023804">
    <property type="entry name" value="DUF3792_TM"/>
</dbReference>
<evidence type="ECO:0008006" key="4">
    <source>
        <dbReference type="Google" id="ProtNLM"/>
    </source>
</evidence>
<feature type="transmembrane region" description="Helical" evidence="1">
    <location>
        <begin position="12"/>
        <end position="33"/>
    </location>
</feature>
<dbReference type="eggNOG" id="ENOG5033K8I">
    <property type="taxonomic scope" value="Bacteria"/>
</dbReference>
<keyword evidence="1" id="KW-1133">Transmembrane helix</keyword>
<evidence type="ECO:0000256" key="1">
    <source>
        <dbReference type="SAM" id="Phobius"/>
    </source>
</evidence>
<feature type="transmembrane region" description="Helical" evidence="1">
    <location>
        <begin position="99"/>
        <end position="120"/>
    </location>
</feature>
<dbReference type="STRING" id="335541.Swol_1133"/>
<evidence type="ECO:0000313" key="3">
    <source>
        <dbReference type="Proteomes" id="UP000001968"/>
    </source>
</evidence>
<dbReference type="Proteomes" id="UP000001968">
    <property type="component" value="Chromosome"/>
</dbReference>
<proteinExistence type="predicted"/>
<dbReference type="KEGG" id="swo:Swol_1133"/>
<dbReference type="RefSeq" id="WP_011640547.1">
    <property type="nucleotide sequence ID" value="NC_008346.1"/>
</dbReference>